<feature type="domain" description="Protein arginine N-methyltransferase" evidence="5">
    <location>
        <begin position="103"/>
        <end position="272"/>
    </location>
</feature>
<dbReference type="Gene3D" id="2.70.160.11">
    <property type="entry name" value="Hnrnp arginine n-methyltransferase1"/>
    <property type="match status" value="2"/>
</dbReference>
<dbReference type="GO" id="GO:0042054">
    <property type="term" value="F:histone methyltransferase activity"/>
    <property type="evidence" value="ECO:0007669"/>
    <property type="project" value="TreeGrafter"/>
</dbReference>
<keyword evidence="7" id="KW-1185">Reference proteome</keyword>
<dbReference type="PROSITE" id="PS51678">
    <property type="entry name" value="SAM_MT_PRMT"/>
    <property type="match status" value="1"/>
</dbReference>
<dbReference type="AlphaFoldDB" id="A0A8C9FQG9"/>
<keyword evidence="3 4" id="KW-0949">S-adenosyl-L-methionine</keyword>
<evidence type="ECO:0000256" key="3">
    <source>
        <dbReference type="ARBA" id="ARBA00022691"/>
    </source>
</evidence>
<evidence type="ECO:0000313" key="6">
    <source>
        <dbReference type="Ensembl" id="ENSPSTP00000017591.1"/>
    </source>
</evidence>
<dbReference type="PANTHER" id="PTHR11006">
    <property type="entry name" value="PROTEIN ARGININE N-METHYLTRANSFERASE"/>
    <property type="match status" value="1"/>
</dbReference>
<dbReference type="PANTHER" id="PTHR11006:SF4">
    <property type="entry name" value="PROTEIN ARGININE N-METHYLTRANSFERASE 7"/>
    <property type="match status" value="1"/>
</dbReference>
<dbReference type="InterPro" id="IPR029063">
    <property type="entry name" value="SAM-dependent_MTases_sf"/>
</dbReference>
<dbReference type="Gene3D" id="3.40.50.150">
    <property type="entry name" value="Vaccinia Virus protein VP39"/>
    <property type="match status" value="1"/>
</dbReference>
<name>A0A8C9FQG9_PAVCR</name>
<proteinExistence type="predicted"/>
<evidence type="ECO:0000256" key="4">
    <source>
        <dbReference type="PROSITE-ProRule" id="PRU01015"/>
    </source>
</evidence>
<dbReference type="Proteomes" id="UP000694428">
    <property type="component" value="Unplaced"/>
</dbReference>
<sequence>MKTFCGRANPTTGSLEWVEEDEDYDYHQEIARSRYADMLHDKDRVSIEYSNSKLCLSDGDMQCRANILVTELFDTELIGEGALPTYEHAHKYLVQEGCEAVPHRATVYVQLVESKRMWSWNKLFPVHVEAEDGEKIIVSPSEMENCPGVPSVCDIQLNQMPSSDFTILSDVVTMFSVDFSKPVRSASTCYRVQLEPVKSGKAQIVLSWWDIDMDPSGTINCTMAPYWVKPTSAFQWRDHWMQCVYFLPKEERVLQGEQVQLTACRDEYSVWYTLQKAREEDENKADVRVESPVCRCQAHLLWNRLRFGELNDQNRTRQYIKSLMNVLRTDSVCLCISDGSLLPLLAHYLGAEQDLWRIRSPCGTCEGFDVQTMDEMIKNSLNFRESKEAEPHPLWEYPCKSLSNPQEVLLFDFRKTVPQHCLSTEGSVNLLR</sequence>
<organism evidence="6 7">
    <name type="scientific">Pavo cristatus</name>
    <name type="common">Indian peafowl</name>
    <name type="synonym">Blue peafowl</name>
    <dbReference type="NCBI Taxonomy" id="9049"/>
    <lineage>
        <taxon>Eukaryota</taxon>
        <taxon>Metazoa</taxon>
        <taxon>Chordata</taxon>
        <taxon>Craniata</taxon>
        <taxon>Vertebrata</taxon>
        <taxon>Euteleostomi</taxon>
        <taxon>Archelosauria</taxon>
        <taxon>Archosauria</taxon>
        <taxon>Dinosauria</taxon>
        <taxon>Saurischia</taxon>
        <taxon>Theropoda</taxon>
        <taxon>Coelurosauria</taxon>
        <taxon>Aves</taxon>
        <taxon>Neognathae</taxon>
        <taxon>Galloanserae</taxon>
        <taxon>Galliformes</taxon>
        <taxon>Phasianidae</taxon>
        <taxon>Phasianinae</taxon>
        <taxon>Pavo</taxon>
    </lineage>
</organism>
<dbReference type="SUPFAM" id="SSF53335">
    <property type="entry name" value="S-adenosyl-L-methionine-dependent methyltransferases"/>
    <property type="match status" value="1"/>
</dbReference>
<evidence type="ECO:0000256" key="1">
    <source>
        <dbReference type="ARBA" id="ARBA00022603"/>
    </source>
</evidence>
<accession>A0A8C9FQG9</accession>
<dbReference type="InterPro" id="IPR055135">
    <property type="entry name" value="PRMT_dom"/>
</dbReference>
<dbReference type="FunFam" id="2.70.160.11:FF:000004">
    <property type="entry name" value="Protein arginine N-methyltransferase 7"/>
    <property type="match status" value="1"/>
</dbReference>
<reference evidence="6" key="1">
    <citation type="submission" date="2025-08" db="UniProtKB">
        <authorList>
            <consortium name="Ensembl"/>
        </authorList>
    </citation>
    <scope>IDENTIFICATION</scope>
</reference>
<evidence type="ECO:0000256" key="2">
    <source>
        <dbReference type="ARBA" id="ARBA00022679"/>
    </source>
</evidence>
<evidence type="ECO:0000313" key="7">
    <source>
        <dbReference type="Proteomes" id="UP000694428"/>
    </source>
</evidence>
<protein>
    <recommendedName>
        <fullName evidence="5">Protein arginine N-methyltransferase domain-containing protein</fullName>
    </recommendedName>
</protein>
<keyword evidence="2 4" id="KW-0808">Transferase</keyword>
<evidence type="ECO:0000259" key="5">
    <source>
        <dbReference type="Pfam" id="PF22528"/>
    </source>
</evidence>
<keyword evidence="1 4" id="KW-0489">Methyltransferase</keyword>
<dbReference type="InterPro" id="IPR025799">
    <property type="entry name" value="Arg_MeTrfase"/>
</dbReference>
<dbReference type="Ensembl" id="ENSPSTT00000018439.1">
    <property type="protein sequence ID" value="ENSPSTP00000017591.1"/>
    <property type="gene ID" value="ENSPSTG00000012588.1"/>
</dbReference>
<dbReference type="GO" id="GO:0016274">
    <property type="term" value="F:protein-arginine N-methyltransferase activity"/>
    <property type="evidence" value="ECO:0007669"/>
    <property type="project" value="InterPro"/>
</dbReference>
<dbReference type="Pfam" id="PF22528">
    <property type="entry name" value="PRMT_C"/>
    <property type="match status" value="1"/>
</dbReference>
<dbReference type="GO" id="GO:0032259">
    <property type="term" value="P:methylation"/>
    <property type="evidence" value="ECO:0007669"/>
    <property type="project" value="UniProtKB-KW"/>
</dbReference>
<reference evidence="6" key="2">
    <citation type="submission" date="2025-09" db="UniProtKB">
        <authorList>
            <consortium name="Ensembl"/>
        </authorList>
    </citation>
    <scope>IDENTIFICATION</scope>
</reference>